<dbReference type="PANTHER" id="PTHR12595:SF0">
    <property type="entry name" value="ADENYLATE KINASE ISOENZYME 6"/>
    <property type="match status" value="1"/>
</dbReference>
<dbReference type="GO" id="GO:0005524">
    <property type="term" value="F:ATP binding"/>
    <property type="evidence" value="ECO:0007669"/>
    <property type="project" value="UniProtKB-KW"/>
</dbReference>
<feature type="binding site" evidence="7">
    <location>
        <position position="12"/>
    </location>
    <ligand>
        <name>ATP</name>
        <dbReference type="ChEBI" id="CHEBI:30616"/>
    </ligand>
</feature>
<keyword evidence="7" id="KW-0963">Cytoplasm</keyword>
<feature type="binding site" evidence="7">
    <location>
        <position position="109"/>
    </location>
    <ligand>
        <name>ATP</name>
        <dbReference type="ChEBI" id="CHEBI:30616"/>
    </ligand>
</feature>
<dbReference type="Gene3D" id="3.40.50.300">
    <property type="entry name" value="P-loop containing nucleotide triphosphate hydrolases"/>
    <property type="match status" value="1"/>
</dbReference>
<comment type="subcellular location">
    <subcellularLocation>
        <location evidence="7">Cytoplasm</location>
    </subcellularLocation>
    <subcellularLocation>
        <location evidence="7">Nucleus</location>
    </subcellularLocation>
</comment>
<feature type="binding site" evidence="7">
    <location>
        <position position="155"/>
    </location>
    <ligand>
        <name>ATP</name>
        <dbReference type="ChEBI" id="CHEBI:30616"/>
    </ligand>
</feature>
<protein>
    <recommendedName>
        <fullName evidence="7">Adenylate kinase isoenzyme 6 homolog</fullName>
        <shortName evidence="7">AK6</shortName>
        <ecNumber evidence="7">2.7.4.3</ecNumber>
    </recommendedName>
    <alternativeName>
        <fullName evidence="7">Dual activity adenylate kinase/ATPase</fullName>
        <shortName evidence="7">AK/ATPase</shortName>
    </alternativeName>
</protein>
<comment type="caution">
    <text evidence="8">The sequence shown here is derived from an EMBL/GenBank/DDBJ whole genome shotgun (WGS) entry which is preliminary data.</text>
</comment>
<dbReference type="GO" id="GO:0005634">
    <property type="term" value="C:nucleus"/>
    <property type="evidence" value="ECO:0007669"/>
    <property type="project" value="UniProtKB-SubCell"/>
</dbReference>
<keyword evidence="4 7" id="KW-0547">Nucleotide-binding</keyword>
<dbReference type="GO" id="GO:0005737">
    <property type="term" value="C:cytoplasm"/>
    <property type="evidence" value="ECO:0007669"/>
    <property type="project" value="UniProtKB-SubCell"/>
</dbReference>
<dbReference type="RefSeq" id="XP_052905289.1">
    <property type="nucleotide sequence ID" value="XM_053048529.1"/>
</dbReference>
<comment type="subunit">
    <text evidence="7">Interacts with small ribosomal subunit protein uS11. Not a structural component of 43S pre-ribosomes, but transiently interacts with them by binding to uS11.</text>
</comment>
<evidence type="ECO:0000256" key="7">
    <source>
        <dbReference type="HAMAP-Rule" id="MF_03173"/>
    </source>
</evidence>
<evidence type="ECO:0000256" key="2">
    <source>
        <dbReference type="ARBA" id="ARBA00022552"/>
    </source>
</evidence>
<keyword evidence="1 7" id="KW-0690">Ribosome biogenesis</keyword>
<dbReference type="HOGENOM" id="CLU_079096_0_0_1"/>
<dbReference type="GO" id="GO:0006364">
    <property type="term" value="P:rRNA processing"/>
    <property type="evidence" value="ECO:0007669"/>
    <property type="project" value="UniProtKB-KW"/>
</dbReference>
<feature type="region of interest" description="NMPbind" evidence="7">
    <location>
        <begin position="32"/>
        <end position="55"/>
    </location>
</feature>
<evidence type="ECO:0000256" key="4">
    <source>
        <dbReference type="ARBA" id="ARBA00022741"/>
    </source>
</evidence>
<feature type="binding site" evidence="7">
    <location>
        <position position="14"/>
    </location>
    <ligand>
        <name>ATP</name>
        <dbReference type="ChEBI" id="CHEBI:30616"/>
    </ligand>
</feature>
<keyword evidence="6 7" id="KW-0067">ATP-binding</keyword>
<dbReference type="GO" id="GO:0004017">
    <property type="term" value="F:AMP kinase activity"/>
    <property type="evidence" value="ECO:0007669"/>
    <property type="project" value="UniProtKB-UniRule"/>
</dbReference>
<evidence type="ECO:0000256" key="1">
    <source>
        <dbReference type="ARBA" id="ARBA00022517"/>
    </source>
</evidence>
<feature type="region of interest" description="LID" evidence="7">
    <location>
        <begin position="108"/>
        <end position="118"/>
    </location>
</feature>
<dbReference type="Pfam" id="PF13238">
    <property type="entry name" value="AAA_18"/>
    <property type="match status" value="1"/>
</dbReference>
<evidence type="ECO:0000256" key="6">
    <source>
        <dbReference type="ARBA" id="ARBA00022840"/>
    </source>
</evidence>
<organism evidence="8 9">
    <name type="scientific">Nematocida ausubeli (strain ATCC PRA-371 / ERTm2)</name>
    <name type="common">Nematode killer fungus</name>
    <dbReference type="NCBI Taxonomy" id="1913371"/>
    <lineage>
        <taxon>Eukaryota</taxon>
        <taxon>Fungi</taxon>
        <taxon>Fungi incertae sedis</taxon>
        <taxon>Microsporidia</taxon>
        <taxon>Nematocida</taxon>
    </lineage>
</organism>
<name>A0A086J3L6_NEMA1</name>
<comment type="similarity">
    <text evidence="7">Belongs to the adenylate kinase family. AK6 subfamily.</text>
</comment>
<evidence type="ECO:0000256" key="5">
    <source>
        <dbReference type="ARBA" id="ARBA00022777"/>
    </source>
</evidence>
<dbReference type="GeneID" id="77675861"/>
<comment type="catalytic activity">
    <reaction evidence="7">
        <text>ATP + H2O = ADP + phosphate + H(+)</text>
        <dbReference type="Rhea" id="RHEA:13065"/>
        <dbReference type="ChEBI" id="CHEBI:15377"/>
        <dbReference type="ChEBI" id="CHEBI:15378"/>
        <dbReference type="ChEBI" id="CHEBI:30616"/>
        <dbReference type="ChEBI" id="CHEBI:43474"/>
        <dbReference type="ChEBI" id="CHEBI:456216"/>
    </reaction>
</comment>
<gene>
    <name evidence="8" type="ORF">NESG_00888</name>
</gene>
<dbReference type="InterPro" id="IPR020618">
    <property type="entry name" value="Adenyl_kinase_AK6"/>
</dbReference>
<dbReference type="HAMAP" id="MF_00039">
    <property type="entry name" value="Adenylate_kinase_AK6"/>
    <property type="match status" value="1"/>
</dbReference>
<comment type="catalytic activity">
    <reaction evidence="7">
        <text>AMP + ATP = 2 ADP</text>
        <dbReference type="Rhea" id="RHEA:12973"/>
        <dbReference type="ChEBI" id="CHEBI:30616"/>
        <dbReference type="ChEBI" id="CHEBI:456215"/>
        <dbReference type="ChEBI" id="CHEBI:456216"/>
        <dbReference type="EC" id="2.7.4.3"/>
    </reaction>
</comment>
<reference evidence="8 9" key="1">
    <citation type="journal article" date="2014" name="Genome Announc.">
        <title>Genome Sequence of the Microsporidian Species Nematocida sp1 Strain ERTm6 (ATCC PRA-372).</title>
        <authorList>
            <person name="Bakowski M.A."/>
            <person name="Priest M."/>
            <person name="Young S."/>
            <person name="Cuomo C.A."/>
            <person name="Troemel E.R."/>
        </authorList>
    </citation>
    <scope>NUCLEOTIDE SEQUENCE [LARGE SCALE GENOMIC DNA]</scope>
    <source>
        <strain evidence="8 9">ERTm6</strain>
    </source>
</reference>
<dbReference type="SUPFAM" id="SSF52540">
    <property type="entry name" value="P-loop containing nucleoside triphosphate hydrolases"/>
    <property type="match status" value="1"/>
</dbReference>
<dbReference type="EMBL" id="AKIJ01000002">
    <property type="protein sequence ID" value="KFG26734.1"/>
    <property type="molecule type" value="Genomic_DNA"/>
</dbReference>
<dbReference type="InterPro" id="IPR027417">
    <property type="entry name" value="P-loop_NTPase"/>
</dbReference>
<dbReference type="EC" id="2.7.4.3" evidence="7"/>
<evidence type="ECO:0000313" key="8">
    <source>
        <dbReference type="EMBL" id="KFG26734.1"/>
    </source>
</evidence>
<evidence type="ECO:0000256" key="3">
    <source>
        <dbReference type="ARBA" id="ARBA00022679"/>
    </source>
</evidence>
<keyword evidence="9" id="KW-1185">Reference proteome</keyword>
<keyword evidence="2 7" id="KW-0698">rRNA processing</keyword>
<keyword evidence="5 7" id="KW-0418">Kinase</keyword>
<accession>A0A086J3L6</accession>
<dbReference type="Proteomes" id="UP000054524">
    <property type="component" value="Unassembled WGS sequence"/>
</dbReference>
<dbReference type="PANTHER" id="PTHR12595">
    <property type="entry name" value="POS9-ACTIVATING FACTOR FAP7-RELATED"/>
    <property type="match status" value="1"/>
</dbReference>
<keyword evidence="3 7" id="KW-0808">Transferase</keyword>
<feature type="binding site" evidence="7">
    <location>
        <position position="16"/>
    </location>
    <ligand>
        <name>ATP</name>
        <dbReference type="ChEBI" id="CHEBI:30616"/>
    </ligand>
</feature>
<proteinExistence type="inferred from homology"/>
<feature type="binding site" evidence="7">
    <location>
        <position position="15"/>
    </location>
    <ligand>
        <name>ATP</name>
        <dbReference type="ChEBI" id="CHEBI:30616"/>
    </ligand>
</feature>
<sequence>MGYKILVTGTPGVGKTTLTQYMKTRLNYKLIELSDVIEKKKLFTNKCKIYDTLEYDIEDVEKYLEKKIKDRNNYIIDTHDPEAVSFIKFDIIVVLSADLSVLYDRYEKRGYNKVKTEENLQVEIMEVIYNEVIEMLCENEEEVEQIIRIETVQNKEPKKIEDIYKEITQTKQWKSTINKSLCKLETKQ</sequence>
<keyword evidence="7" id="KW-0539">Nucleus</keyword>
<evidence type="ECO:0000313" key="9">
    <source>
        <dbReference type="Proteomes" id="UP000054524"/>
    </source>
</evidence>
<feature type="binding site" evidence="7">
    <location>
        <position position="17"/>
    </location>
    <ligand>
        <name>ATP</name>
        <dbReference type="ChEBI" id="CHEBI:30616"/>
    </ligand>
</feature>
<comment type="function">
    <text evidence="7">Broad-specificity nucleoside monophosphate (NMP) kinase that catalyzes the reversible transfer of the terminal phosphate group between nucleoside triphosphates and monophosphates. Has also ATPase activity. Involved in the late cytoplasmic maturation steps of the 40S ribosomal particles, specifically 18S rRNA maturation. While NMP activity is not required for ribosome maturation, ATPase activity is. Associates transiently with small ribosomal subunit protein uS11. ATP hydrolysis breaks the interaction with uS11. May temporarily remove uS11 from the ribosome to enable a conformational change of the ribosomal RNA that is needed for the final maturation step of the small ribosomal subunit. Its NMP activity may have a role in nuclear energy homeostasis.</text>
</comment>
<dbReference type="AlphaFoldDB" id="A0A086J3L6"/>
<dbReference type="GO" id="GO:0016887">
    <property type="term" value="F:ATP hydrolysis activity"/>
    <property type="evidence" value="ECO:0007669"/>
    <property type="project" value="UniProtKB-UniRule"/>
</dbReference>
<dbReference type="GO" id="GO:0042274">
    <property type="term" value="P:ribosomal small subunit biogenesis"/>
    <property type="evidence" value="ECO:0007669"/>
    <property type="project" value="UniProtKB-UniRule"/>
</dbReference>